<sequence length="569" mass="66073">MPVPDVQTDFDIRFNYALSLKQQGQTANALEIMLELDRTYPGRDNLIKEISDIYNVQNTLTAKEAHLRFLLAALPRMKEPDNMYIRLAELYYSDGAKNAGNPNGYYYAAVSALEGGDKVLTQKILDAAAQRGISDNRYSIIKARLAEPENEKNNSPGADYDNRILKPAWLHPVKTLNILSFITRYFTLPHRAERRYMVLSALLLTFWLPACNYDYYIANKQRESKNYEIANVHYHRALIDDPDDNDFIAGYTENSKTVSDLLLERYRRYIEERRFLPAYALLRRAQELPYNQEYIKEEEKNWLRVLIAGRVTFSFDTLNNYSVDSSRFQLQARFNTPNQSRRLIAPIDLIHGVYFTEDYLYKPQSEFLMFYTLNAIGLTHLIDIQGVENRIALKFEQSQNSPQDAGKPRYQKPTQLQNSLISEEFNAFIDFSFPVVSEASGELSYTQKLAQFTDYYPQDILKRSTAQTPWTGEAGIRFKASLERDRIAIDTAAKSIEFLPQIMYTNSTNNRVFLDFGELEVKMEKNTQLWKISRKVPEKPAYRDILMRNYIIRPYLISIDGTFPYVKGS</sequence>
<evidence type="ECO:0000313" key="2">
    <source>
        <dbReference type="Proteomes" id="UP001195483"/>
    </source>
</evidence>
<dbReference type="EMBL" id="JAEAOA010001141">
    <property type="protein sequence ID" value="KAK3606894.1"/>
    <property type="molecule type" value="Genomic_DNA"/>
</dbReference>
<comment type="caution">
    <text evidence="1">The sequence shown here is derived from an EMBL/GenBank/DDBJ whole genome shotgun (WGS) entry which is preliminary data.</text>
</comment>
<reference evidence="1" key="2">
    <citation type="journal article" date="2021" name="Genome Biol. Evol.">
        <title>Developing a high-quality reference genome for a parasitic bivalve with doubly uniparental inheritance (Bivalvia: Unionida).</title>
        <authorList>
            <person name="Smith C.H."/>
        </authorList>
    </citation>
    <scope>NUCLEOTIDE SEQUENCE</scope>
    <source>
        <strain evidence="1">CHS0354</strain>
        <tissue evidence="1">Mantle</tissue>
    </source>
</reference>
<accession>A0AAE0TAN6</accession>
<proteinExistence type="predicted"/>
<evidence type="ECO:0000313" key="1">
    <source>
        <dbReference type="EMBL" id="KAK3606894.1"/>
    </source>
</evidence>
<name>A0AAE0TAN6_9BIVA</name>
<dbReference type="Proteomes" id="UP001195483">
    <property type="component" value="Unassembled WGS sequence"/>
</dbReference>
<dbReference type="AlphaFoldDB" id="A0AAE0TAN6"/>
<reference evidence="1" key="3">
    <citation type="submission" date="2023-05" db="EMBL/GenBank/DDBJ databases">
        <authorList>
            <person name="Smith C.H."/>
        </authorList>
    </citation>
    <scope>NUCLEOTIDE SEQUENCE</scope>
    <source>
        <strain evidence="1">CHS0354</strain>
        <tissue evidence="1">Mantle</tissue>
    </source>
</reference>
<organism evidence="1 2">
    <name type="scientific">Potamilus streckersoni</name>
    <dbReference type="NCBI Taxonomy" id="2493646"/>
    <lineage>
        <taxon>Eukaryota</taxon>
        <taxon>Metazoa</taxon>
        <taxon>Spiralia</taxon>
        <taxon>Lophotrochozoa</taxon>
        <taxon>Mollusca</taxon>
        <taxon>Bivalvia</taxon>
        <taxon>Autobranchia</taxon>
        <taxon>Heteroconchia</taxon>
        <taxon>Palaeoheterodonta</taxon>
        <taxon>Unionida</taxon>
        <taxon>Unionoidea</taxon>
        <taxon>Unionidae</taxon>
        <taxon>Ambleminae</taxon>
        <taxon>Lampsilini</taxon>
        <taxon>Potamilus</taxon>
    </lineage>
</organism>
<protein>
    <submittedName>
        <fullName evidence="1">Uncharacterized protein</fullName>
    </submittedName>
</protein>
<reference evidence="1" key="1">
    <citation type="journal article" date="2021" name="Genome Biol. Evol.">
        <title>A High-Quality Reference Genome for a Parasitic Bivalve with Doubly Uniparental Inheritance (Bivalvia: Unionida).</title>
        <authorList>
            <person name="Smith C.H."/>
        </authorList>
    </citation>
    <scope>NUCLEOTIDE SEQUENCE</scope>
    <source>
        <strain evidence="1">CHS0354</strain>
    </source>
</reference>
<gene>
    <name evidence="1" type="ORF">CHS0354_018489</name>
</gene>
<keyword evidence="2" id="KW-1185">Reference proteome</keyword>